<evidence type="ECO:0000256" key="1">
    <source>
        <dbReference type="SAM" id="Coils"/>
    </source>
</evidence>
<reference evidence="3" key="2">
    <citation type="submission" date="2025-09" db="UniProtKB">
        <authorList>
            <consortium name="Ensembl"/>
        </authorList>
    </citation>
    <scope>IDENTIFICATION</scope>
</reference>
<dbReference type="GO" id="GO:0007099">
    <property type="term" value="P:centriole replication"/>
    <property type="evidence" value="ECO:0007669"/>
    <property type="project" value="TreeGrafter"/>
</dbReference>
<keyword evidence="4" id="KW-1185">Reference proteome</keyword>
<feature type="coiled-coil region" evidence="1">
    <location>
        <begin position="712"/>
        <end position="778"/>
    </location>
</feature>
<feature type="coiled-coil region" evidence="1">
    <location>
        <begin position="289"/>
        <end position="374"/>
    </location>
</feature>
<gene>
    <name evidence="3" type="primary">cep152</name>
</gene>
<dbReference type="GO" id="GO:0005813">
    <property type="term" value="C:centrosome"/>
    <property type="evidence" value="ECO:0007669"/>
    <property type="project" value="TreeGrafter"/>
</dbReference>
<organism evidence="3 4">
    <name type="scientific">Oncorhynchus kisutch</name>
    <name type="common">Coho salmon</name>
    <name type="synonym">Salmo kisutch</name>
    <dbReference type="NCBI Taxonomy" id="8019"/>
    <lineage>
        <taxon>Eukaryota</taxon>
        <taxon>Metazoa</taxon>
        <taxon>Chordata</taxon>
        <taxon>Craniata</taxon>
        <taxon>Vertebrata</taxon>
        <taxon>Euteleostomi</taxon>
        <taxon>Actinopterygii</taxon>
        <taxon>Neopterygii</taxon>
        <taxon>Teleostei</taxon>
        <taxon>Protacanthopterygii</taxon>
        <taxon>Salmoniformes</taxon>
        <taxon>Salmonidae</taxon>
        <taxon>Salmoninae</taxon>
        <taxon>Oncorhynchus</taxon>
    </lineage>
</organism>
<evidence type="ECO:0000256" key="2">
    <source>
        <dbReference type="SAM" id="MobiDB-lite"/>
    </source>
</evidence>
<protein>
    <submittedName>
        <fullName evidence="3">Centrosomal protein 152</fullName>
    </submittedName>
</protein>
<feature type="coiled-coil region" evidence="1">
    <location>
        <begin position="132"/>
        <end position="166"/>
    </location>
</feature>
<feature type="coiled-coil region" evidence="1">
    <location>
        <begin position="500"/>
        <end position="566"/>
    </location>
</feature>
<dbReference type="Proteomes" id="UP000694557">
    <property type="component" value="Unassembled WGS sequence"/>
</dbReference>
<feature type="region of interest" description="Disordered" evidence="2">
    <location>
        <begin position="843"/>
        <end position="866"/>
    </location>
</feature>
<dbReference type="AlphaFoldDB" id="A0A8C7J3M6"/>
<accession>A0A8C7J3M6</accession>
<reference evidence="3" key="1">
    <citation type="submission" date="2025-08" db="UniProtKB">
        <authorList>
            <consortium name="Ensembl"/>
        </authorList>
    </citation>
    <scope>IDENTIFICATION</scope>
</reference>
<dbReference type="GeneTree" id="ENSGT00950000182870"/>
<feature type="compositionally biased region" description="Polar residues" evidence="2">
    <location>
        <begin position="12"/>
        <end position="21"/>
    </location>
</feature>
<evidence type="ECO:0000313" key="4">
    <source>
        <dbReference type="Proteomes" id="UP000694557"/>
    </source>
</evidence>
<proteinExistence type="predicted"/>
<keyword evidence="1" id="KW-0175">Coiled coil</keyword>
<feature type="region of interest" description="Disordered" evidence="2">
    <location>
        <begin position="1"/>
        <end position="27"/>
    </location>
</feature>
<dbReference type="InterPro" id="IPR051235">
    <property type="entry name" value="CEP152/SHC-Transforming"/>
</dbReference>
<name>A0A8C7J3M6_ONCKI</name>
<dbReference type="PANTHER" id="PTHR10337">
    <property type="entry name" value="SHC TRANSFORMING PROTEIN"/>
    <property type="match status" value="1"/>
</dbReference>
<evidence type="ECO:0000313" key="3">
    <source>
        <dbReference type="Ensembl" id="ENSOKIP00005080579.1"/>
    </source>
</evidence>
<dbReference type="PANTHER" id="PTHR10337:SF6">
    <property type="entry name" value="CENTROSOMAL PROTEIN OF 152 KDA"/>
    <property type="match status" value="1"/>
</dbReference>
<sequence length="957" mass="110592">EEQHYGHGEGCTYTSVGTEQSAAAGPDFSTEEGVYGDELYPRGAVLPGVEYQRVVGGHRDEQNYADEDQNSRKHVQVSGVILDFANYNPYQPAIQPKMFNSEVPHQQLDDHYDQLQRDFLDSAQSTADTQQLAQLQILNKAQLRQIEDLEQKLEDSRRNMRYLEHQFAIVRDEKEGLAVSLKESCRVMEEAKEREVLLQTSVTSLELQVQALTDRDHENTKKQRVAEAAVDSMQQQMTELCRSDSLSRLREQHDRDLTVVREQHDAKLLALQQRLDTCDQALEEQAGVVQGLRDQVRQQDRRREEEQVERAGVINTLTQRLQESQQQCAKLLQTGSVQEMGQLQMKLQQTQSAKTMSDNMNKALQEELSELKEQICLYESVVKHGVLSVEVTGGDIWENQLSDSYVDLGIKKTRCENGQIHSTPLLGVSEPNPKLPREKEDLAVKELRAELQRCLASLKGKRQRISQLQDHLRDSQGQVSDGILFFPEDFQVALAKEVSKLKLQEDRQRLQERLETLEKKNVELRQREEKVKGANSELCTKMREMIQELDQEKQEAAQRYERTQQQFRDDVVNRVRSELTLEHTAQIDDITAHHQLQIQQLQAKLCEVNGEMVAVQECYISLCKDKDRLEENLQGRMEEEKKKRDNEVYSLRLQLQREADTARRRAVEDAGKRIQKELQEKHLEDMSKQVEGAISRAYSRWLQDLPSLPEYKAALQREREKWEKEQEKHVQQRVQLTVTLEEDLKTEVEEVAHLQSQVDDLQSQLDHEREEKAALLKAELLAARASWNREKQQEISSLQAFQEEKLKQAQKDVRKEANGEAERQRKELLLQTEAELQQALRNREEDWKRQEDRRGKEERRQGRAEEREEVLQELKAGLKEVQSVLLRGGAYKEKENGGEVEGRGRASGSVRELLMSTCKDLLFKAVAQAQKELKKVAVSLFLLLFSLLSLSHILPTV</sequence>
<dbReference type="Ensembl" id="ENSOKIT00005085858.1">
    <property type="protein sequence ID" value="ENSOKIP00005080579.1"/>
    <property type="gene ID" value="ENSOKIG00005034719.1"/>
</dbReference>